<keyword evidence="1" id="KW-0732">Signal</keyword>
<dbReference type="PROSITE" id="PS51257">
    <property type="entry name" value="PROKAR_LIPOPROTEIN"/>
    <property type="match status" value="1"/>
</dbReference>
<accession>A0AB38TVY9</accession>
<evidence type="ECO:0000313" key="3">
    <source>
        <dbReference type="Proteomes" id="UP001059745"/>
    </source>
</evidence>
<organism evidence="2 3">
    <name type="scientific">Burkholderia gladioli</name>
    <name type="common">Pseudomonas marginata</name>
    <name type="synonym">Phytomonas marginata</name>
    <dbReference type="NCBI Taxonomy" id="28095"/>
    <lineage>
        <taxon>Bacteria</taxon>
        <taxon>Pseudomonadati</taxon>
        <taxon>Pseudomonadota</taxon>
        <taxon>Betaproteobacteria</taxon>
        <taxon>Burkholderiales</taxon>
        <taxon>Burkholderiaceae</taxon>
        <taxon>Burkholderia</taxon>
    </lineage>
</organism>
<reference evidence="2" key="1">
    <citation type="submission" date="2022-09" db="EMBL/GenBank/DDBJ databases">
        <title>Genomic of Burkholderia gladioli.</title>
        <authorList>
            <person name="Wu H."/>
        </authorList>
    </citation>
    <scope>NUCLEOTIDE SEQUENCE</scope>
    <source>
        <strain evidence="2">ZN-S4</strain>
    </source>
</reference>
<evidence type="ECO:0000256" key="1">
    <source>
        <dbReference type="SAM" id="SignalP"/>
    </source>
</evidence>
<gene>
    <name evidence="2" type="ORF">NYZ96_29875</name>
</gene>
<dbReference type="RefSeq" id="WP_080742245.1">
    <property type="nucleotide sequence ID" value="NZ_CADEPT010000002.1"/>
</dbReference>
<feature type="signal peptide" evidence="1">
    <location>
        <begin position="1"/>
        <end position="24"/>
    </location>
</feature>
<dbReference type="Proteomes" id="UP001059745">
    <property type="component" value="Chromosome 2"/>
</dbReference>
<sequence>MILKRFRRLRLTIGTAVFTLTACAGSNAMPDDPLAGGGQALAMVAANHVDRWAVNIYVEKYWAADVGPKGGGSAATCCFPGMKDWNHPVTVTWYWDVLRDPKTKAIVAPKEKRSVQVSFPASGPHQDPDWHKADAYLCVILRDDDTAALAFSPSRSGCMNK</sequence>
<feature type="chain" id="PRO_5044302162" evidence="1">
    <location>
        <begin position="25"/>
        <end position="161"/>
    </location>
</feature>
<proteinExistence type="predicted"/>
<dbReference type="EMBL" id="CP104215">
    <property type="protein sequence ID" value="UWX72633.1"/>
    <property type="molecule type" value="Genomic_DNA"/>
</dbReference>
<protein>
    <submittedName>
        <fullName evidence="2">DUF3304 domain-containing protein</fullName>
    </submittedName>
</protein>
<dbReference type="AlphaFoldDB" id="A0AB38TVY9"/>
<evidence type="ECO:0000313" key="2">
    <source>
        <dbReference type="EMBL" id="UWX72633.1"/>
    </source>
</evidence>
<name>A0AB38TVY9_BURGA</name>